<dbReference type="AlphaFoldDB" id="A0AA39QA27"/>
<sequence>MPDVLPPPFVESEVQKELDKAAKDARLISAIETMTGTAQENERALIQEMEQLSGYALEIDNGFRNVTRVLSDVKTNGASDDVRETCTTLHQKWSEHHTEYVELLWRSREVAGRGRSAVEDFLKILLYIQDPTGAIESKKEELQNQKKKLDQDKLQAANLYQNFDDLSFKVKTFTEDFEAMVKTFNLTAQNEKIKELGIQLQLLKDTLTQEICTKLGAFVSVWAMIRVDIHEIAVKIDYTENTTKEKVRNHPIPCIISLRKLCTALPVTGQTHTDDVRALIEGVLQVRGCRHQGQPHL</sequence>
<comment type="caution">
    <text evidence="2">The sequence shown here is derived from an EMBL/GenBank/DDBJ whole genome shotgun (WGS) entry which is preliminary data.</text>
</comment>
<evidence type="ECO:0000256" key="1">
    <source>
        <dbReference type="SAM" id="Coils"/>
    </source>
</evidence>
<evidence type="ECO:0000313" key="2">
    <source>
        <dbReference type="EMBL" id="KAK0497708.1"/>
    </source>
</evidence>
<feature type="coiled-coil region" evidence="1">
    <location>
        <begin position="132"/>
        <end position="162"/>
    </location>
</feature>
<dbReference type="EMBL" id="JAUEPU010000012">
    <property type="protein sequence ID" value="KAK0497708.1"/>
    <property type="molecule type" value="Genomic_DNA"/>
</dbReference>
<name>A0AA39QA27_9AGAR</name>
<accession>A0AA39QA27</accession>
<gene>
    <name evidence="2" type="ORF">EDD18DRAFT_116111</name>
</gene>
<reference evidence="2" key="1">
    <citation type="submission" date="2023-06" db="EMBL/GenBank/DDBJ databases">
        <authorList>
            <consortium name="Lawrence Berkeley National Laboratory"/>
            <person name="Ahrendt S."/>
            <person name="Sahu N."/>
            <person name="Indic B."/>
            <person name="Wong-Bajracharya J."/>
            <person name="Merenyi Z."/>
            <person name="Ke H.-M."/>
            <person name="Monk M."/>
            <person name="Kocsube S."/>
            <person name="Drula E."/>
            <person name="Lipzen A."/>
            <person name="Balint B."/>
            <person name="Henrissat B."/>
            <person name="Andreopoulos B."/>
            <person name="Martin F.M."/>
            <person name="Harder C.B."/>
            <person name="Rigling D."/>
            <person name="Ford K.L."/>
            <person name="Foster G.D."/>
            <person name="Pangilinan J."/>
            <person name="Papanicolaou A."/>
            <person name="Barry K."/>
            <person name="LaButti K."/>
            <person name="Viragh M."/>
            <person name="Koriabine M."/>
            <person name="Yan M."/>
            <person name="Riley R."/>
            <person name="Champramary S."/>
            <person name="Plett K.L."/>
            <person name="Tsai I.J."/>
            <person name="Slot J."/>
            <person name="Sipos G."/>
            <person name="Plett J."/>
            <person name="Nagy L.G."/>
            <person name="Grigoriev I.V."/>
        </authorList>
    </citation>
    <scope>NUCLEOTIDE SEQUENCE</scope>
    <source>
        <strain evidence="2">HWK02</strain>
    </source>
</reference>
<organism evidence="2 3">
    <name type="scientific">Armillaria luteobubalina</name>
    <dbReference type="NCBI Taxonomy" id="153913"/>
    <lineage>
        <taxon>Eukaryota</taxon>
        <taxon>Fungi</taxon>
        <taxon>Dikarya</taxon>
        <taxon>Basidiomycota</taxon>
        <taxon>Agaricomycotina</taxon>
        <taxon>Agaricomycetes</taxon>
        <taxon>Agaricomycetidae</taxon>
        <taxon>Agaricales</taxon>
        <taxon>Marasmiineae</taxon>
        <taxon>Physalacriaceae</taxon>
        <taxon>Armillaria</taxon>
    </lineage>
</organism>
<keyword evidence="1" id="KW-0175">Coiled coil</keyword>
<proteinExistence type="predicted"/>
<protein>
    <submittedName>
        <fullName evidence="2">Uncharacterized protein</fullName>
    </submittedName>
</protein>
<keyword evidence="3" id="KW-1185">Reference proteome</keyword>
<dbReference type="Proteomes" id="UP001175228">
    <property type="component" value="Unassembled WGS sequence"/>
</dbReference>
<evidence type="ECO:0000313" key="3">
    <source>
        <dbReference type="Proteomes" id="UP001175228"/>
    </source>
</evidence>